<dbReference type="InParanoid" id="F0YPM2"/>
<dbReference type="GeneID" id="20228888"/>
<protein>
    <submittedName>
        <fullName evidence="1">Expressed protein</fullName>
    </submittedName>
</protein>
<organism evidence="2">
    <name type="scientific">Aureococcus anophagefferens</name>
    <name type="common">Harmful bloom alga</name>
    <dbReference type="NCBI Taxonomy" id="44056"/>
    <lineage>
        <taxon>Eukaryota</taxon>
        <taxon>Sar</taxon>
        <taxon>Stramenopiles</taxon>
        <taxon>Ochrophyta</taxon>
        <taxon>Pelagophyceae</taxon>
        <taxon>Pelagomonadales</taxon>
        <taxon>Pelagomonadaceae</taxon>
        <taxon>Aureococcus</taxon>
    </lineage>
</organism>
<sequence length="441" mass="47881">MVRKLYFPGGFYASAYAYALVECGDDADKVRALQKVFWKLVRYKSNVTLVEANKLVADFGPPYQPSSARGVGNRWHAALKDQLVPLDLDLKITGSAGGYQVNAYENALVEMLNRIPGGPAAPGAAAAVALLDDAFAATTFFTPPAGSLGDIYAAAARRVDDHARARRRAAVLAVREAREAGRPLPRVVGFVHAYGDPHDRALLQRQCDDAFGAGMFRVDVGAQGVHCAFCNYLIPIRTMFSPTKSTMPLEAEKQEPVPKMTRCWPEPEILVRISTDDATYQPPGAPPIAVDEFVATIGAFATAFPEWAMKTEVLGFNDDGTAEVTTQQLSGAMKADLAAFGPWPEVKLADAPAAIRDGFEAVYPKETATIEFTYDGKKIKKAVWHSVEATEGANTTHVDPPSGFICLYTLLGARKKIPLFNPPIMAMHYLAKWAKKLGIKM</sequence>
<keyword evidence="2" id="KW-1185">Reference proteome</keyword>
<evidence type="ECO:0000313" key="2">
    <source>
        <dbReference type="Proteomes" id="UP000002729"/>
    </source>
</evidence>
<gene>
    <name evidence="1" type="ORF">AURANDRAFT_72810</name>
</gene>
<name>F0YPM2_AURAN</name>
<reference evidence="1 2" key="1">
    <citation type="journal article" date="2011" name="Proc. Natl. Acad. Sci. U.S.A.">
        <title>Niche of harmful alga Aureococcus anophagefferens revealed through ecogenomics.</title>
        <authorList>
            <person name="Gobler C.J."/>
            <person name="Berry D.L."/>
            <person name="Dyhrman S.T."/>
            <person name="Wilhelm S.W."/>
            <person name="Salamov A."/>
            <person name="Lobanov A.V."/>
            <person name="Zhang Y."/>
            <person name="Collier J.L."/>
            <person name="Wurch L.L."/>
            <person name="Kustka A.B."/>
            <person name="Dill B.D."/>
            <person name="Shah M."/>
            <person name="VerBerkmoes N.C."/>
            <person name="Kuo A."/>
            <person name="Terry A."/>
            <person name="Pangilinan J."/>
            <person name="Lindquist E.A."/>
            <person name="Lucas S."/>
            <person name="Paulsen I.T."/>
            <person name="Hattenrath-Lehmann T.K."/>
            <person name="Talmage S.C."/>
            <person name="Walker E.A."/>
            <person name="Koch F."/>
            <person name="Burson A.M."/>
            <person name="Marcoval M.A."/>
            <person name="Tang Y.Z."/>
            <person name="Lecleir G.R."/>
            <person name="Coyne K.J."/>
            <person name="Berg G.M."/>
            <person name="Bertrand E.M."/>
            <person name="Saito M.A."/>
            <person name="Gladyshev V.N."/>
            <person name="Grigoriev I.V."/>
        </authorList>
    </citation>
    <scope>NUCLEOTIDE SEQUENCE [LARGE SCALE GENOMIC DNA]</scope>
    <source>
        <strain evidence="2">CCMP 1984</strain>
    </source>
</reference>
<dbReference type="AlphaFoldDB" id="F0YPM2"/>
<dbReference type="OrthoDB" id="10558525at2759"/>
<proteinExistence type="predicted"/>
<dbReference type="Proteomes" id="UP000002729">
    <property type="component" value="Unassembled WGS sequence"/>
</dbReference>
<evidence type="ECO:0000313" key="1">
    <source>
        <dbReference type="EMBL" id="EGB02937.1"/>
    </source>
</evidence>
<dbReference type="KEGG" id="aaf:AURANDRAFT_72810"/>
<dbReference type="EMBL" id="GL833247">
    <property type="protein sequence ID" value="EGB02937.1"/>
    <property type="molecule type" value="Genomic_DNA"/>
</dbReference>
<accession>F0YPM2</accession>
<dbReference type="RefSeq" id="XP_009042366.1">
    <property type="nucleotide sequence ID" value="XM_009044118.1"/>
</dbReference>